<dbReference type="Gene3D" id="2.60.40.10">
    <property type="entry name" value="Immunoglobulins"/>
    <property type="match status" value="2"/>
</dbReference>
<keyword evidence="6" id="KW-1133">Transmembrane helix</keyword>
<evidence type="ECO:0000256" key="7">
    <source>
        <dbReference type="SAM" id="SignalP"/>
    </source>
</evidence>
<accession>A0A816E6X4</accession>
<keyword evidence="4" id="KW-0325">Glycoprotein</keyword>
<evidence type="ECO:0000256" key="6">
    <source>
        <dbReference type="SAM" id="Phobius"/>
    </source>
</evidence>
<keyword evidence="2 6" id="KW-0472">Membrane</keyword>
<dbReference type="InterPro" id="IPR007110">
    <property type="entry name" value="Ig-like_dom"/>
</dbReference>
<dbReference type="EMBL" id="CAJNOR010009583">
    <property type="protein sequence ID" value="CAF1646055.1"/>
    <property type="molecule type" value="Genomic_DNA"/>
</dbReference>
<evidence type="ECO:0000256" key="3">
    <source>
        <dbReference type="ARBA" id="ARBA00023157"/>
    </source>
</evidence>
<keyword evidence="3" id="KW-1015">Disulfide bond</keyword>
<dbReference type="GO" id="GO:0005886">
    <property type="term" value="C:plasma membrane"/>
    <property type="evidence" value="ECO:0007669"/>
    <property type="project" value="TreeGrafter"/>
</dbReference>
<feature type="domain" description="Ig-like" evidence="8">
    <location>
        <begin position="22"/>
        <end position="136"/>
    </location>
</feature>
<keyword evidence="10" id="KW-1185">Reference proteome</keyword>
<evidence type="ECO:0000256" key="2">
    <source>
        <dbReference type="ARBA" id="ARBA00023136"/>
    </source>
</evidence>
<comment type="caution">
    <text evidence="9">The sequence shown here is derived from an EMBL/GenBank/DDBJ whole genome shotgun (WGS) entry which is preliminary data.</text>
</comment>
<evidence type="ECO:0000256" key="1">
    <source>
        <dbReference type="ARBA" id="ARBA00004479"/>
    </source>
</evidence>
<dbReference type="AlphaFoldDB" id="A0A816E6X4"/>
<protein>
    <recommendedName>
        <fullName evidence="8">Ig-like domain-containing protein</fullName>
    </recommendedName>
</protein>
<dbReference type="SUPFAM" id="SSF48726">
    <property type="entry name" value="Immunoglobulin"/>
    <property type="match status" value="1"/>
</dbReference>
<dbReference type="PROSITE" id="PS50835">
    <property type="entry name" value="IG_LIKE"/>
    <property type="match status" value="2"/>
</dbReference>
<feature type="domain" description="Ig-like" evidence="8">
    <location>
        <begin position="241"/>
        <end position="314"/>
    </location>
</feature>
<proteinExistence type="predicted"/>
<dbReference type="PANTHER" id="PTHR11640:SF31">
    <property type="entry name" value="IRREGULAR CHIASM C-ROUGHEST PROTEIN-RELATED"/>
    <property type="match status" value="1"/>
</dbReference>
<dbReference type="PANTHER" id="PTHR11640">
    <property type="entry name" value="NEPHRIN"/>
    <property type="match status" value="1"/>
</dbReference>
<dbReference type="GO" id="GO:0050839">
    <property type="term" value="F:cell adhesion molecule binding"/>
    <property type="evidence" value="ECO:0007669"/>
    <property type="project" value="TreeGrafter"/>
</dbReference>
<evidence type="ECO:0000259" key="8">
    <source>
        <dbReference type="PROSITE" id="PS50835"/>
    </source>
</evidence>
<feature type="transmembrane region" description="Helical" evidence="6">
    <location>
        <begin position="374"/>
        <end position="392"/>
    </location>
</feature>
<sequence>MYIITSIITVAIIIPIVQLARPSINLTFTPDEKYMSRYAKVEIQCGQIQPNAQSEPLQLWYVDYKTGKRTPISRTLLTAPTDDAPDVFKNLQNKRYDFVRKNHIRIRSLQMEDSARYECNCPDCEESIPKQTKDLYVMQLATPAWVIDLGGPLHENTKTTIKCQVDGFYPYVRHRILRDQQEITKDGKSDLSDSNSFPQKFVWQMTITPKADWHNSTLTCSVIQGNTEQVATETLNVLFTPNFLDCSERQFVDPRKDQSSIECSYNGNPAPQLTWLRQSDQRLVTSDAGITIETKDESKGKYRSIVTFDRNKLTSLPLPPMKNGSVENYYQYLLNNGFLVKLTVNGNEKGTRAIKIVKDARQVQSKVSSSSTTTISLATMILLAFSLLFATLHR</sequence>
<keyword evidence="7" id="KW-0732">Signal</keyword>
<name>A0A816E6X4_ADIRI</name>
<evidence type="ECO:0000313" key="9">
    <source>
        <dbReference type="EMBL" id="CAF1646055.1"/>
    </source>
</evidence>
<dbReference type="InterPro" id="IPR036179">
    <property type="entry name" value="Ig-like_dom_sf"/>
</dbReference>
<feature type="chain" id="PRO_5032410280" description="Ig-like domain-containing protein" evidence="7">
    <location>
        <begin position="20"/>
        <end position="394"/>
    </location>
</feature>
<reference evidence="9" key="1">
    <citation type="submission" date="2021-02" db="EMBL/GenBank/DDBJ databases">
        <authorList>
            <person name="Nowell W R."/>
        </authorList>
    </citation>
    <scope>NUCLEOTIDE SEQUENCE</scope>
</reference>
<evidence type="ECO:0000256" key="5">
    <source>
        <dbReference type="ARBA" id="ARBA00023319"/>
    </source>
</evidence>
<dbReference type="InterPro" id="IPR051275">
    <property type="entry name" value="Cell_adhesion_signaling"/>
</dbReference>
<dbReference type="GO" id="GO:0098609">
    <property type="term" value="P:cell-cell adhesion"/>
    <property type="evidence" value="ECO:0007669"/>
    <property type="project" value="TreeGrafter"/>
</dbReference>
<dbReference type="GO" id="GO:0005911">
    <property type="term" value="C:cell-cell junction"/>
    <property type="evidence" value="ECO:0007669"/>
    <property type="project" value="TreeGrafter"/>
</dbReference>
<evidence type="ECO:0000256" key="4">
    <source>
        <dbReference type="ARBA" id="ARBA00023180"/>
    </source>
</evidence>
<feature type="signal peptide" evidence="7">
    <location>
        <begin position="1"/>
        <end position="19"/>
    </location>
</feature>
<comment type="subcellular location">
    <subcellularLocation>
        <location evidence="1">Membrane</location>
        <topology evidence="1">Single-pass type I membrane protein</topology>
    </subcellularLocation>
</comment>
<gene>
    <name evidence="9" type="ORF">XAT740_LOCUS54146</name>
</gene>
<keyword evidence="6" id="KW-0812">Transmembrane</keyword>
<organism evidence="9 10">
    <name type="scientific">Adineta ricciae</name>
    <name type="common">Rotifer</name>
    <dbReference type="NCBI Taxonomy" id="249248"/>
    <lineage>
        <taxon>Eukaryota</taxon>
        <taxon>Metazoa</taxon>
        <taxon>Spiralia</taxon>
        <taxon>Gnathifera</taxon>
        <taxon>Rotifera</taxon>
        <taxon>Eurotatoria</taxon>
        <taxon>Bdelloidea</taxon>
        <taxon>Adinetida</taxon>
        <taxon>Adinetidae</taxon>
        <taxon>Adineta</taxon>
    </lineage>
</organism>
<keyword evidence="5" id="KW-0393">Immunoglobulin domain</keyword>
<dbReference type="InterPro" id="IPR013783">
    <property type="entry name" value="Ig-like_fold"/>
</dbReference>
<evidence type="ECO:0000313" key="10">
    <source>
        <dbReference type="Proteomes" id="UP000663828"/>
    </source>
</evidence>
<dbReference type="Proteomes" id="UP000663828">
    <property type="component" value="Unassembled WGS sequence"/>
</dbReference>